<reference evidence="1" key="4">
    <citation type="submission" date="2025-09" db="UniProtKB">
        <authorList>
            <consortium name="Ensembl"/>
        </authorList>
    </citation>
    <scope>IDENTIFICATION</scope>
</reference>
<dbReference type="GeneTree" id="ENSGT00390000004404"/>
<sequence length="238" mass="26745">METLSAQKALLVNCSESLILDHGCCTVLEGNAMDLKDILLVNLSGLLLKNLDQIGSCKALKICILANNFLTKIDPLIECVSLVKLDLKGNQITHLPSASFWSNLKDLQLLNLHDNTIADRSNISALSGCPRLTALTLYDTPLSLKRNYRHCVVNSLWSLKALDHHVISDQEIVENWCLHPKFKTMASPFSVNLYPPLNVDSYQNELKMVHELIVKINHIQANYCPILIIQKWIRGHLT</sequence>
<dbReference type="InterPro" id="IPR032675">
    <property type="entry name" value="LRR_dom_sf"/>
</dbReference>
<evidence type="ECO:0000313" key="2">
    <source>
        <dbReference type="Proteomes" id="UP000018467"/>
    </source>
</evidence>
<dbReference type="Ensembl" id="ENSAMXT00000038984.1">
    <property type="protein sequence ID" value="ENSAMXP00000049284.1"/>
    <property type="gene ID" value="ENSAMXG00000037963.1"/>
</dbReference>
<evidence type="ECO:0000313" key="1">
    <source>
        <dbReference type="Ensembl" id="ENSAMXP00000049284.1"/>
    </source>
</evidence>
<proteinExistence type="predicted"/>
<dbReference type="SUPFAM" id="SSF52058">
    <property type="entry name" value="L domain-like"/>
    <property type="match status" value="1"/>
</dbReference>
<dbReference type="InterPro" id="IPR052859">
    <property type="entry name" value="LRR-IQ_domain_protein"/>
</dbReference>
<reference evidence="2" key="2">
    <citation type="journal article" date="2014" name="Nat. Commun.">
        <title>The cavefish genome reveals candidate genes for eye loss.</title>
        <authorList>
            <person name="McGaugh S.E."/>
            <person name="Gross J.B."/>
            <person name="Aken B."/>
            <person name="Blin M."/>
            <person name="Borowsky R."/>
            <person name="Chalopin D."/>
            <person name="Hinaux H."/>
            <person name="Jeffery W.R."/>
            <person name="Keene A."/>
            <person name="Ma L."/>
            <person name="Minx P."/>
            <person name="Murphy D."/>
            <person name="O'Quin K.E."/>
            <person name="Retaux S."/>
            <person name="Rohner N."/>
            <person name="Searle S.M."/>
            <person name="Stahl B.A."/>
            <person name="Tabin C."/>
            <person name="Volff J.N."/>
            <person name="Yoshizawa M."/>
            <person name="Warren W.C."/>
        </authorList>
    </citation>
    <scope>NUCLEOTIDE SEQUENCE [LARGE SCALE GENOMIC DNA]</scope>
    <source>
        <strain evidence="2">female</strain>
    </source>
</reference>
<dbReference type="STRING" id="7994.ENSAMXP00000049284"/>
<dbReference type="InterPro" id="IPR001611">
    <property type="entry name" value="Leu-rich_rpt"/>
</dbReference>
<dbReference type="Proteomes" id="UP000018467">
    <property type="component" value="Unassembled WGS sequence"/>
</dbReference>
<reference evidence="2" key="1">
    <citation type="submission" date="2013-03" db="EMBL/GenBank/DDBJ databases">
        <authorList>
            <person name="Jeffery W."/>
            <person name="Warren W."/>
            <person name="Wilson R.K."/>
        </authorList>
    </citation>
    <scope>NUCLEOTIDE SEQUENCE</scope>
    <source>
        <strain evidence="2">female</strain>
    </source>
</reference>
<accession>A0A3B1K6N8</accession>
<dbReference type="PANTHER" id="PTHR46723:SF1">
    <property type="entry name" value="LEUCINE-RICH REPEAT AND IQ DOMAIN-CONTAINING PROTEIN 3"/>
    <property type="match status" value="1"/>
</dbReference>
<keyword evidence="2" id="KW-1185">Reference proteome</keyword>
<dbReference type="Gene3D" id="3.80.10.10">
    <property type="entry name" value="Ribonuclease Inhibitor"/>
    <property type="match status" value="1"/>
</dbReference>
<dbReference type="InParanoid" id="A0A3B1K6N8"/>
<name>A0A3B1K6N8_ASTMX</name>
<dbReference type="Bgee" id="ENSAMXG00000037963">
    <property type="expression patterns" value="Expressed in olfactory epithelium and 7 other cell types or tissues"/>
</dbReference>
<organism evidence="1 2">
    <name type="scientific">Astyanax mexicanus</name>
    <name type="common">Blind cave fish</name>
    <name type="synonym">Astyanax fasciatus mexicanus</name>
    <dbReference type="NCBI Taxonomy" id="7994"/>
    <lineage>
        <taxon>Eukaryota</taxon>
        <taxon>Metazoa</taxon>
        <taxon>Chordata</taxon>
        <taxon>Craniata</taxon>
        <taxon>Vertebrata</taxon>
        <taxon>Euteleostomi</taxon>
        <taxon>Actinopterygii</taxon>
        <taxon>Neopterygii</taxon>
        <taxon>Teleostei</taxon>
        <taxon>Ostariophysi</taxon>
        <taxon>Characiformes</taxon>
        <taxon>Characoidei</taxon>
        <taxon>Acestrorhamphidae</taxon>
        <taxon>Acestrorhamphinae</taxon>
        <taxon>Astyanax</taxon>
    </lineage>
</organism>
<dbReference type="PANTHER" id="PTHR46723">
    <property type="entry name" value="LEUCINE-RICH REPEAT AND IQ DOMAIN-CONTAINING PROTEIN 3"/>
    <property type="match status" value="1"/>
</dbReference>
<dbReference type="PROSITE" id="PS51450">
    <property type="entry name" value="LRR"/>
    <property type="match status" value="2"/>
</dbReference>
<reference evidence="1" key="3">
    <citation type="submission" date="2025-08" db="UniProtKB">
        <authorList>
            <consortium name="Ensembl"/>
        </authorList>
    </citation>
    <scope>IDENTIFICATION</scope>
</reference>
<dbReference type="Pfam" id="PF13855">
    <property type="entry name" value="LRR_8"/>
    <property type="match status" value="1"/>
</dbReference>
<protein>
    <submittedName>
        <fullName evidence="1">Leucine-rich repeats and IQ motif containing 3</fullName>
    </submittedName>
</protein>
<dbReference type="AlphaFoldDB" id="A0A3B1K6N8"/>